<dbReference type="Gene3D" id="3.40.250.10">
    <property type="entry name" value="Rhodanese-like domain"/>
    <property type="match status" value="2"/>
</dbReference>
<evidence type="ECO:0000256" key="3">
    <source>
        <dbReference type="SAM" id="MobiDB-lite"/>
    </source>
</evidence>
<feature type="domain" description="Rhodanese" evidence="4">
    <location>
        <begin position="72"/>
        <end position="162"/>
    </location>
</feature>
<evidence type="ECO:0000313" key="5">
    <source>
        <dbReference type="EMBL" id="KAF2863334.1"/>
    </source>
</evidence>
<evidence type="ECO:0000256" key="2">
    <source>
        <dbReference type="ARBA" id="ARBA00022737"/>
    </source>
</evidence>
<dbReference type="PANTHER" id="PTHR11364">
    <property type="entry name" value="THIOSULFATE SULFERTANSFERASE"/>
    <property type="match status" value="1"/>
</dbReference>
<dbReference type="InterPro" id="IPR045078">
    <property type="entry name" value="TST/MPST-like"/>
</dbReference>
<dbReference type="AlphaFoldDB" id="A0A6A7C767"/>
<dbReference type="SMART" id="SM00450">
    <property type="entry name" value="RHOD"/>
    <property type="match status" value="2"/>
</dbReference>
<dbReference type="GO" id="GO:0005739">
    <property type="term" value="C:mitochondrion"/>
    <property type="evidence" value="ECO:0007669"/>
    <property type="project" value="TreeGrafter"/>
</dbReference>
<dbReference type="GO" id="GO:0004792">
    <property type="term" value="F:thiosulfate-cyanide sulfurtransferase activity"/>
    <property type="evidence" value="ECO:0007669"/>
    <property type="project" value="TreeGrafter"/>
</dbReference>
<name>A0A6A7C767_9PEZI</name>
<dbReference type="OrthoDB" id="270167at2759"/>
<evidence type="ECO:0000259" key="4">
    <source>
        <dbReference type="PROSITE" id="PS50206"/>
    </source>
</evidence>
<organism evidence="5 6">
    <name type="scientific">Piedraia hortae CBS 480.64</name>
    <dbReference type="NCBI Taxonomy" id="1314780"/>
    <lineage>
        <taxon>Eukaryota</taxon>
        <taxon>Fungi</taxon>
        <taxon>Dikarya</taxon>
        <taxon>Ascomycota</taxon>
        <taxon>Pezizomycotina</taxon>
        <taxon>Dothideomycetes</taxon>
        <taxon>Dothideomycetidae</taxon>
        <taxon>Capnodiales</taxon>
        <taxon>Piedraiaceae</taxon>
        <taxon>Piedraia</taxon>
    </lineage>
</organism>
<proteinExistence type="predicted"/>
<feature type="compositionally biased region" description="Basic and acidic residues" evidence="3">
    <location>
        <begin position="205"/>
        <end position="217"/>
    </location>
</feature>
<dbReference type="EMBL" id="MU005961">
    <property type="protein sequence ID" value="KAF2863334.1"/>
    <property type="molecule type" value="Genomic_DNA"/>
</dbReference>
<reference evidence="5" key="1">
    <citation type="journal article" date="2020" name="Stud. Mycol.">
        <title>101 Dothideomycetes genomes: a test case for predicting lifestyles and emergence of pathogens.</title>
        <authorList>
            <person name="Haridas S."/>
            <person name="Albert R."/>
            <person name="Binder M."/>
            <person name="Bloem J."/>
            <person name="Labutti K."/>
            <person name="Salamov A."/>
            <person name="Andreopoulos B."/>
            <person name="Baker S."/>
            <person name="Barry K."/>
            <person name="Bills G."/>
            <person name="Bluhm B."/>
            <person name="Cannon C."/>
            <person name="Castanera R."/>
            <person name="Culley D."/>
            <person name="Daum C."/>
            <person name="Ezra D."/>
            <person name="Gonzalez J."/>
            <person name="Henrissat B."/>
            <person name="Kuo A."/>
            <person name="Liang C."/>
            <person name="Lipzen A."/>
            <person name="Lutzoni F."/>
            <person name="Magnuson J."/>
            <person name="Mondo S."/>
            <person name="Nolan M."/>
            <person name="Ohm R."/>
            <person name="Pangilinan J."/>
            <person name="Park H.-J."/>
            <person name="Ramirez L."/>
            <person name="Alfaro M."/>
            <person name="Sun H."/>
            <person name="Tritt A."/>
            <person name="Yoshinaga Y."/>
            <person name="Zwiers L.-H."/>
            <person name="Turgeon B."/>
            <person name="Goodwin S."/>
            <person name="Spatafora J."/>
            <person name="Crous P."/>
            <person name="Grigoriev I."/>
        </authorList>
    </citation>
    <scope>NUCLEOTIDE SEQUENCE</scope>
    <source>
        <strain evidence="5">CBS 480.64</strain>
    </source>
</reference>
<dbReference type="CDD" id="cd01448">
    <property type="entry name" value="TST_Repeat_1"/>
    <property type="match status" value="1"/>
</dbReference>
<evidence type="ECO:0000313" key="6">
    <source>
        <dbReference type="Proteomes" id="UP000799421"/>
    </source>
</evidence>
<keyword evidence="1" id="KW-0808">Transferase</keyword>
<dbReference type="InterPro" id="IPR001763">
    <property type="entry name" value="Rhodanese-like_dom"/>
</dbReference>
<keyword evidence="6" id="KW-1185">Reference proteome</keyword>
<feature type="domain" description="Rhodanese" evidence="4">
    <location>
        <begin position="193"/>
        <end position="308"/>
    </location>
</feature>
<gene>
    <name evidence="5" type="ORF">K470DRAFT_262099</name>
</gene>
<feature type="region of interest" description="Disordered" evidence="3">
    <location>
        <begin position="205"/>
        <end position="225"/>
    </location>
</feature>
<dbReference type="FunFam" id="3.40.250.10:FF:000001">
    <property type="entry name" value="Sulfurtransferase"/>
    <property type="match status" value="1"/>
</dbReference>
<dbReference type="CDD" id="cd01449">
    <property type="entry name" value="TST_Repeat_2"/>
    <property type="match status" value="1"/>
</dbReference>
<protein>
    <submittedName>
        <fullName evidence="5">Rhodanese-like protein</fullName>
    </submittedName>
</protein>
<dbReference type="Pfam" id="PF00581">
    <property type="entry name" value="Rhodanese"/>
    <property type="match status" value="1"/>
</dbReference>
<dbReference type="InterPro" id="IPR036873">
    <property type="entry name" value="Rhodanese-like_dom_sf"/>
</dbReference>
<keyword evidence="2" id="KW-0677">Repeat</keyword>
<accession>A0A6A7C767</accession>
<dbReference type="PANTHER" id="PTHR11364:SF27">
    <property type="entry name" value="SULFURTRANSFERASE"/>
    <property type="match status" value="1"/>
</dbReference>
<sequence length="316" mass="35450">MPIPRLPIGSIHRLSTSPFPHSSITITPAQLFTALRSPKTKESPRILPISAGWFMPNDPFHRTGHNSFLTQHIPGSVFFDLDAISDETSPYTHMLPPPTKFADAMSKLGVKRDDTLVVYDTVELGLFSAPRVAWTFRHFGHKSVFVLDNFKLWVEQGYGVEEGEMKVRERSEYPVPGVDERVVGFEEMKELVGGEDVTIVDARPEGRWSGRDPEPREGLPSGHMPGSVNIPFGEVLEPERRTLRGREELRNYFEKKGVVEGKPVVSTCGSGVTATLVDLALREAGYKDTRVYDGSWTEWAQRVDGDDGRWITKSQK</sequence>
<dbReference type="SUPFAM" id="SSF52821">
    <property type="entry name" value="Rhodanese/Cell cycle control phosphatase"/>
    <property type="match status" value="2"/>
</dbReference>
<evidence type="ECO:0000256" key="1">
    <source>
        <dbReference type="ARBA" id="ARBA00022679"/>
    </source>
</evidence>
<dbReference type="PROSITE" id="PS50206">
    <property type="entry name" value="RHODANESE_3"/>
    <property type="match status" value="2"/>
</dbReference>
<dbReference type="Proteomes" id="UP000799421">
    <property type="component" value="Unassembled WGS sequence"/>
</dbReference>